<dbReference type="EMBL" id="FQUK01000014">
    <property type="protein sequence ID" value="SHE77431.1"/>
    <property type="molecule type" value="Genomic_DNA"/>
</dbReference>
<evidence type="ECO:0000256" key="7">
    <source>
        <dbReference type="ARBA" id="ARBA00022755"/>
    </source>
</evidence>
<feature type="domain" description="PurM-like C-terminal" evidence="13">
    <location>
        <begin position="822"/>
        <end position="958"/>
    </location>
</feature>
<keyword evidence="8 12" id="KW-0067">ATP-binding</keyword>
<evidence type="ECO:0000313" key="18">
    <source>
        <dbReference type="Proteomes" id="UP000242857"/>
    </source>
</evidence>
<keyword evidence="10 12" id="KW-0315">Glutamine amidotransferase</keyword>
<comment type="function">
    <text evidence="12">Phosphoribosylformylglycinamidine synthase involved in the purines biosynthetic pathway. Catalyzes the ATP-dependent conversion of formylglycinamide ribonucleotide (FGAR) and glutamine to yield formylglycinamidine ribonucleotide (FGAM) and glutamate.</text>
</comment>
<dbReference type="GO" id="GO:0005524">
    <property type="term" value="F:ATP binding"/>
    <property type="evidence" value="ECO:0007669"/>
    <property type="project" value="UniProtKB-UniRule"/>
</dbReference>
<dbReference type="PROSITE" id="PS51273">
    <property type="entry name" value="GATASE_TYPE_1"/>
    <property type="match status" value="1"/>
</dbReference>
<dbReference type="FunFam" id="3.40.50.880:FF:000008">
    <property type="entry name" value="Phosphoribosylformylglycinamidine synthase"/>
    <property type="match status" value="1"/>
</dbReference>
<keyword evidence="18" id="KW-1185">Reference proteome</keyword>
<dbReference type="PANTHER" id="PTHR10099:SF1">
    <property type="entry name" value="PHOSPHORIBOSYLFORMYLGLYCINAMIDINE SYNTHASE"/>
    <property type="match status" value="1"/>
</dbReference>
<evidence type="ECO:0000256" key="1">
    <source>
        <dbReference type="ARBA" id="ARBA00004920"/>
    </source>
</evidence>
<dbReference type="InterPro" id="IPR041609">
    <property type="entry name" value="PurL_linker"/>
</dbReference>
<dbReference type="SUPFAM" id="SSF55326">
    <property type="entry name" value="PurM N-terminal domain-like"/>
    <property type="match status" value="2"/>
</dbReference>
<dbReference type="Gene3D" id="3.30.1330.10">
    <property type="entry name" value="PurM-like, N-terminal domain"/>
    <property type="match status" value="2"/>
</dbReference>
<dbReference type="FunFam" id="3.30.1330.10:FF:000005">
    <property type="entry name" value="Phosphoribosylformylglycinamidine synthase"/>
    <property type="match status" value="1"/>
</dbReference>
<feature type="binding site" evidence="12">
    <location>
        <position position="712"/>
    </location>
    <ligand>
        <name>Mg(2+)</name>
        <dbReference type="ChEBI" id="CHEBI:18420"/>
    </ligand>
</feature>
<dbReference type="PANTHER" id="PTHR10099">
    <property type="entry name" value="PHOSPHORIBOSYLFORMYLGLYCINAMIDINE SYNTHASE"/>
    <property type="match status" value="1"/>
</dbReference>
<dbReference type="UniPathway" id="UPA00074">
    <property type="reaction ID" value="UER00128"/>
</dbReference>
<feature type="active site" evidence="12">
    <location>
        <position position="1259"/>
    </location>
</feature>
<evidence type="ECO:0000256" key="2">
    <source>
        <dbReference type="ARBA" id="ARBA00008608"/>
    </source>
</evidence>
<evidence type="ECO:0000259" key="15">
    <source>
        <dbReference type="Pfam" id="PF18076"/>
    </source>
</evidence>
<dbReference type="SUPFAM" id="SSF52317">
    <property type="entry name" value="Class I glutamine amidotransferase-like"/>
    <property type="match status" value="1"/>
</dbReference>
<evidence type="ECO:0000256" key="3">
    <source>
        <dbReference type="ARBA" id="ARBA00022490"/>
    </source>
</evidence>
<evidence type="ECO:0000256" key="4">
    <source>
        <dbReference type="ARBA" id="ARBA00022598"/>
    </source>
</evidence>
<dbReference type="GO" id="GO:0006189">
    <property type="term" value="P:'de novo' IMP biosynthetic process"/>
    <property type="evidence" value="ECO:0007669"/>
    <property type="project" value="UniProtKB-UniRule"/>
</dbReference>
<name>A0A1M4W843_9GAMM</name>
<dbReference type="CDD" id="cd02203">
    <property type="entry name" value="PurL_repeat1"/>
    <property type="match status" value="1"/>
</dbReference>
<dbReference type="InterPro" id="IPR036921">
    <property type="entry name" value="PurM-like_N_sf"/>
</dbReference>
<dbReference type="InterPro" id="IPR010918">
    <property type="entry name" value="PurM-like_C_dom"/>
</dbReference>
<evidence type="ECO:0000256" key="10">
    <source>
        <dbReference type="ARBA" id="ARBA00022962"/>
    </source>
</evidence>
<dbReference type="RefSeq" id="WP_072755634.1">
    <property type="nucleotide sequence ID" value="NZ_FQUK01000014.1"/>
</dbReference>
<comment type="catalytic activity">
    <reaction evidence="11 12">
        <text>N(2)-formyl-N(1)-(5-phospho-beta-D-ribosyl)glycinamide + L-glutamine + ATP + H2O = 2-formamido-N(1)-(5-O-phospho-beta-D-ribosyl)acetamidine + L-glutamate + ADP + phosphate + H(+)</text>
        <dbReference type="Rhea" id="RHEA:17129"/>
        <dbReference type="ChEBI" id="CHEBI:15377"/>
        <dbReference type="ChEBI" id="CHEBI:15378"/>
        <dbReference type="ChEBI" id="CHEBI:29985"/>
        <dbReference type="ChEBI" id="CHEBI:30616"/>
        <dbReference type="ChEBI" id="CHEBI:43474"/>
        <dbReference type="ChEBI" id="CHEBI:58359"/>
        <dbReference type="ChEBI" id="CHEBI:147286"/>
        <dbReference type="ChEBI" id="CHEBI:147287"/>
        <dbReference type="ChEBI" id="CHEBI:456216"/>
        <dbReference type="EC" id="6.3.5.3"/>
    </reaction>
</comment>
<dbReference type="Gene3D" id="3.40.50.880">
    <property type="match status" value="1"/>
</dbReference>
<protein>
    <recommendedName>
        <fullName evidence="12">Phosphoribosylformylglycinamidine synthase</fullName>
        <shortName evidence="12">FGAM synthase</shortName>
        <shortName evidence="12">FGAMS</shortName>
        <ecNumber evidence="12">6.3.5.3</ecNumber>
    </recommendedName>
    <alternativeName>
        <fullName evidence="12">Formylglycinamide ribonucleotide amidotransferase</fullName>
        <shortName evidence="12">FGAR amidotransferase</shortName>
        <shortName evidence="12">FGAR-AT</shortName>
    </alternativeName>
</protein>
<keyword evidence="7 12" id="KW-0658">Purine biosynthesis</keyword>
<evidence type="ECO:0000256" key="6">
    <source>
        <dbReference type="ARBA" id="ARBA00022741"/>
    </source>
</evidence>
<reference evidence="18" key="1">
    <citation type="submission" date="2016-11" db="EMBL/GenBank/DDBJ databases">
        <authorList>
            <person name="Varghese N."/>
            <person name="Submissions S."/>
        </authorList>
    </citation>
    <scope>NUCLEOTIDE SEQUENCE [LARGE SCALE GENOMIC DNA]</scope>
    <source>
        <strain evidence="18">DSM 14834</strain>
    </source>
</reference>
<comment type="caution">
    <text evidence="12">Lacks conserved residue(s) required for the propagation of feature annotation.</text>
</comment>
<accession>A0A1M4W843</accession>
<gene>
    <name evidence="12" type="primary">purL</name>
    <name evidence="17" type="ORF">SAMN02745204_01123</name>
</gene>
<evidence type="ECO:0000259" key="14">
    <source>
        <dbReference type="Pfam" id="PF18072"/>
    </source>
</evidence>
<dbReference type="Gene3D" id="3.90.650.10">
    <property type="entry name" value="PurM-like C-terminal domain"/>
    <property type="match status" value="2"/>
</dbReference>
<dbReference type="InterPro" id="IPR040707">
    <property type="entry name" value="FGAR-AT_N"/>
</dbReference>
<dbReference type="CDD" id="cd02204">
    <property type="entry name" value="PurL_repeat2"/>
    <property type="match status" value="1"/>
</dbReference>
<dbReference type="Pfam" id="PF18076">
    <property type="entry name" value="FGAR-AT_N"/>
    <property type="match status" value="1"/>
</dbReference>
<evidence type="ECO:0000256" key="9">
    <source>
        <dbReference type="ARBA" id="ARBA00022842"/>
    </source>
</evidence>
<comment type="subcellular location">
    <subcellularLocation>
        <location evidence="12">Cytoplasm</location>
    </subcellularLocation>
</comment>
<dbReference type="InterPro" id="IPR036676">
    <property type="entry name" value="PurM-like_C_sf"/>
</dbReference>
<dbReference type="InterPro" id="IPR010073">
    <property type="entry name" value="PurL_large"/>
</dbReference>
<evidence type="ECO:0000256" key="8">
    <source>
        <dbReference type="ARBA" id="ARBA00022840"/>
    </source>
</evidence>
<feature type="active site" description="Nucleophile" evidence="12">
    <location>
        <position position="1139"/>
    </location>
</feature>
<organism evidence="17 18">
    <name type="scientific">Thermomonas hydrothermalis</name>
    <dbReference type="NCBI Taxonomy" id="213588"/>
    <lineage>
        <taxon>Bacteria</taxon>
        <taxon>Pseudomonadati</taxon>
        <taxon>Pseudomonadota</taxon>
        <taxon>Gammaproteobacteria</taxon>
        <taxon>Lysobacterales</taxon>
        <taxon>Lysobacteraceae</taxon>
        <taxon>Thermomonas</taxon>
    </lineage>
</organism>
<dbReference type="STRING" id="213588.SAMN02745204_01123"/>
<proteinExistence type="inferred from homology"/>
<dbReference type="GO" id="GO:0046872">
    <property type="term" value="F:metal ion binding"/>
    <property type="evidence" value="ECO:0007669"/>
    <property type="project" value="UniProtKB-KW"/>
</dbReference>
<dbReference type="FunFam" id="3.90.650.10:FF:000024">
    <property type="entry name" value="Phosphoribosylformylglycinamidine synthase"/>
    <property type="match status" value="1"/>
</dbReference>
<dbReference type="Pfam" id="PF22689">
    <property type="entry name" value="FGAR-AT_PurM_N-like"/>
    <property type="match status" value="1"/>
</dbReference>
<dbReference type="SUPFAM" id="SSF82697">
    <property type="entry name" value="PurS-like"/>
    <property type="match status" value="1"/>
</dbReference>
<dbReference type="EC" id="6.3.5.3" evidence="12"/>
<feature type="active site" evidence="12">
    <location>
        <position position="1261"/>
    </location>
</feature>
<sequence length="1294" mass="139060">MIVLEGASALSPFRRDRLQARLDAVVPGIRITGAWHAYWVDPEPGAQPDLATLGRILEAGEAMAPPAPGAVSRYVVPRLGTLSPWASKATELVRGAGLPVHRVERGMRIDLIGWPEDAAQQQALLRQLHDPMTQSVLTERAQGAALFAAPPPGPLEVIPLATLEQANARLGLALATDEIDYLRARYTELGRDPHDVELMMFAQANSEHCRHKIFNASWTIDGQPQPLSLFKMIRHTHARTPQHVLSAYSDNAAVVEGYRAARWRPDPHSGRYRSEPVLDSAFCIKVETHNHPTAIAPFPGASTGAGGEIRDEGATGRGGRPKAGLCGFSVSHLRIPTLAQPWEAPRSLNPRMASAFEIMRDGPLGAAAFNNEFGRPNLAGYFRSFELVEQDGLIRGYDKPIMLAGGLGTIDRSQVQKRRLAPGDAVVVLGGPAMLIGLGGGAASSVASGESAEALDFASVQRDNPEMQRRAQEVIDRCVALGEDNPILTIHDVGAGGLSNAIPELLHDSGVGGEIDLGKVPSDDPSLSPMQLWCNESQERYVLGIPQARVAEFAALCARERCPFAVVGVATAEERLRVGYAGQPPVIDLPMDVLFGKPPKMHRDTVHPPAPRWPQVQTAQIDLHEAGLRVLAHPSVAAKAFLVTIGDRSVGGLTARDQMVGPWQLPVADCALTLADYEGVAGEAMAIGERAPLALLDPAASARMAVGEAITNLLAAPVEALDRIKLSANWMAAAGHPGEDARLFDAVKAVGMALCPALELAIPVGKDSLSMQAQWQDAAGTHKVVSPVSLVVSAFAPVPDVRAQLTPLLRKDMETELWLIGLGAGRQRMGGSVLAQCYPQANGGAALPAFGGETPDLDDPERLRALFELIRDARADGMLLAYHDRSDGGVFATLCEMAFASHVGLEIRLDGWGEGRDEDPLRALFNEELGAVVQVPVAERAAFADLVARHGLVECAQRIAVPLTTPVIRIADGDQELAQWRWEALFDAWWSVTHAMQRLRDNPACADSEHASARRFDAPGLQPLLTFDAAEDVAAPYIARGARPKVAILREQGVNSQMEMAYGFDRAGFDAFDVHMSDLIAGRFDLNDFHGLAACGGFSYGDVLGAGRGWATSILERPALRAMFAAFFARPDTFALGICNGCQMLARLRELIPGSEHWPTFQRNASEQYEARLALLEVAASPSVLLQGMAGSRIPVAVAHGEGRAVFADAADQAAVAVAARYMDGDRIATAYPANPNGSPDGIAGVTSRDGRVTILMPHPERTLRTVNFSWAPRDWPEDSPWLRMFRNARVWLG</sequence>
<dbReference type="NCBIfam" id="NF003672">
    <property type="entry name" value="PRK05297.1"/>
    <property type="match status" value="1"/>
</dbReference>
<dbReference type="GO" id="GO:0005737">
    <property type="term" value="C:cytoplasm"/>
    <property type="evidence" value="ECO:0007669"/>
    <property type="project" value="UniProtKB-SubCell"/>
</dbReference>
<feature type="binding site" evidence="12">
    <location>
        <position position="669"/>
    </location>
    <ligand>
        <name>Mg(2+)</name>
        <dbReference type="ChEBI" id="CHEBI:18420"/>
    </ligand>
</feature>
<dbReference type="CDD" id="cd01740">
    <property type="entry name" value="GATase1_FGAR_AT"/>
    <property type="match status" value="1"/>
</dbReference>
<dbReference type="GO" id="GO:0004642">
    <property type="term" value="F:phosphoribosylformylglycinamidine synthase activity"/>
    <property type="evidence" value="ECO:0007669"/>
    <property type="project" value="UniProtKB-UniRule"/>
</dbReference>
<comment type="pathway">
    <text evidence="1 12">Purine metabolism; IMP biosynthesis via de novo pathway; 5-amino-1-(5-phospho-D-ribosyl)imidazole from N(2)-formyl-N(1)-(5-phospho-D-ribosyl)glycinamide: step 1/2.</text>
</comment>
<evidence type="ECO:0000256" key="5">
    <source>
        <dbReference type="ARBA" id="ARBA00022723"/>
    </source>
</evidence>
<dbReference type="SMART" id="SM01211">
    <property type="entry name" value="GATase_5"/>
    <property type="match status" value="1"/>
</dbReference>
<dbReference type="SUPFAM" id="SSF56042">
    <property type="entry name" value="PurM C-terminal domain-like"/>
    <property type="match status" value="2"/>
</dbReference>
<evidence type="ECO:0000259" key="16">
    <source>
        <dbReference type="Pfam" id="PF22689"/>
    </source>
</evidence>
<feature type="binding site" evidence="12">
    <location>
        <begin position="300"/>
        <end position="311"/>
    </location>
    <ligand>
        <name>ATP</name>
        <dbReference type="ChEBI" id="CHEBI:30616"/>
    </ligand>
</feature>
<evidence type="ECO:0000256" key="11">
    <source>
        <dbReference type="ARBA" id="ARBA00052585"/>
    </source>
</evidence>
<dbReference type="Pfam" id="PF18072">
    <property type="entry name" value="FGAR-AT_linker"/>
    <property type="match status" value="1"/>
</dbReference>
<keyword evidence="5 12" id="KW-0479">Metal-binding</keyword>
<comment type="subunit">
    <text evidence="12">Monomer.</text>
</comment>
<dbReference type="Pfam" id="PF02769">
    <property type="entry name" value="AIRS_C"/>
    <property type="match status" value="2"/>
</dbReference>
<keyword evidence="9 12" id="KW-0460">Magnesium</keyword>
<keyword evidence="6 12" id="KW-0547">Nucleotide-binding</keyword>
<comment type="similarity">
    <text evidence="2 12">In the N-terminal section; belongs to the FGAMS family.</text>
</comment>
<dbReference type="HAMAP" id="MF_00419">
    <property type="entry name" value="PurL_1"/>
    <property type="match status" value="1"/>
</dbReference>
<dbReference type="InterPro" id="IPR036604">
    <property type="entry name" value="PurS-like_sf"/>
</dbReference>
<feature type="binding site" evidence="12">
    <location>
        <position position="884"/>
    </location>
    <ligand>
        <name>Mg(2+)</name>
        <dbReference type="ChEBI" id="CHEBI:18420"/>
    </ligand>
</feature>
<dbReference type="NCBIfam" id="TIGR01735">
    <property type="entry name" value="FGAM_synt"/>
    <property type="match status" value="1"/>
</dbReference>
<dbReference type="Pfam" id="PF13507">
    <property type="entry name" value="GATase_5"/>
    <property type="match status" value="1"/>
</dbReference>
<dbReference type="FunFam" id="1.10.8.750:FF:000002">
    <property type="entry name" value="Phosphoribosylformylglycinamidine synthase"/>
    <property type="match status" value="1"/>
</dbReference>
<keyword evidence="3 12" id="KW-0963">Cytoplasm</keyword>
<dbReference type="SUPFAM" id="SSF109736">
    <property type="entry name" value="FGAM synthase PurL, linker domain"/>
    <property type="match status" value="1"/>
</dbReference>
<evidence type="ECO:0000256" key="12">
    <source>
        <dbReference type="HAMAP-Rule" id="MF_00419"/>
    </source>
</evidence>
<feature type="domain" description="Phosphoribosylformylglycinamidine synthase N-terminal" evidence="15">
    <location>
        <begin position="36"/>
        <end position="147"/>
    </location>
</feature>
<dbReference type="Proteomes" id="UP000242857">
    <property type="component" value="Unassembled WGS sequence"/>
</dbReference>
<evidence type="ECO:0000313" key="17">
    <source>
        <dbReference type="EMBL" id="SHE77431.1"/>
    </source>
</evidence>
<dbReference type="InterPro" id="IPR029062">
    <property type="entry name" value="Class_I_gatase-like"/>
</dbReference>
<evidence type="ECO:0000259" key="13">
    <source>
        <dbReference type="Pfam" id="PF02769"/>
    </source>
</evidence>
<dbReference type="Gene3D" id="1.10.8.750">
    <property type="entry name" value="Phosphoribosylformylglycinamidine synthase, linker domain"/>
    <property type="match status" value="1"/>
</dbReference>
<feature type="domain" description="PurM-like C-terminal" evidence="13">
    <location>
        <begin position="422"/>
        <end position="579"/>
    </location>
</feature>
<dbReference type="OrthoDB" id="9804441at2"/>
<feature type="binding site" evidence="12">
    <location>
        <position position="668"/>
    </location>
    <ligand>
        <name>ATP</name>
        <dbReference type="ChEBI" id="CHEBI:30616"/>
    </ligand>
</feature>
<keyword evidence="4 12" id="KW-0436">Ligase</keyword>
<dbReference type="InterPro" id="IPR055181">
    <property type="entry name" value="FGAR-AT_PurM_N-like"/>
</dbReference>
<feature type="domain" description="FGAR-AT PurM N-terminal-like" evidence="16">
    <location>
        <begin position="639"/>
        <end position="797"/>
    </location>
</feature>
<feature type="domain" description="Phosphoribosylformylglycinamidine synthase linker" evidence="14">
    <location>
        <begin position="163"/>
        <end position="212"/>
    </location>
</feature>
<feature type="binding site" evidence="12">
    <location>
        <position position="708"/>
    </location>
    <ligand>
        <name>Mg(2+)</name>
        <dbReference type="ChEBI" id="CHEBI:18420"/>
    </ligand>
</feature>
<feature type="binding site" evidence="12">
    <location>
        <position position="886"/>
    </location>
    <ligand>
        <name>ATP</name>
        <dbReference type="ChEBI" id="CHEBI:30616"/>
    </ligand>
</feature>